<proteinExistence type="inferred from homology"/>
<protein>
    <recommendedName>
        <fullName evidence="3">Antitoxin</fullName>
    </recommendedName>
</protein>
<evidence type="ECO:0000313" key="4">
    <source>
        <dbReference type="EMBL" id="UXD21749.1"/>
    </source>
</evidence>
<dbReference type="KEGG" id="ipc:IPA_07565"/>
<reference evidence="4" key="1">
    <citation type="submission" date="2013-11" db="EMBL/GenBank/DDBJ databases">
        <title>Comparative genomics of Ignicoccus.</title>
        <authorList>
            <person name="Podar M."/>
        </authorList>
    </citation>
    <scope>NUCLEOTIDE SEQUENCE</scope>
    <source>
        <strain evidence="4">DSM 13166</strain>
    </source>
</reference>
<dbReference type="AlphaFoldDB" id="A0A977PKS9"/>
<name>A0A977PKS9_9CREN</name>
<evidence type="ECO:0000313" key="5">
    <source>
        <dbReference type="Proteomes" id="UP001063698"/>
    </source>
</evidence>
<comment type="function">
    <text evidence="3">Antitoxin component of a type II toxin-antitoxin (TA) system.</text>
</comment>
<sequence length="73" mass="8399">MTGIELSKAIRVKYENGVLKPLEPVDLKEGEELVVVVRDKSFYELALSTSFEAKRNVDEVLEEVRKRDKKLYG</sequence>
<dbReference type="EMBL" id="CP006868">
    <property type="protein sequence ID" value="UXD21749.1"/>
    <property type="molecule type" value="Genomic_DNA"/>
</dbReference>
<dbReference type="Proteomes" id="UP001063698">
    <property type="component" value="Chromosome"/>
</dbReference>
<comment type="similarity">
    <text evidence="1 3">Belongs to the UPF0165 family.</text>
</comment>
<dbReference type="Gene3D" id="4.10.1150.10">
    <property type="entry name" value="AF2212/PG0164-like"/>
    <property type="match status" value="1"/>
</dbReference>
<dbReference type="InterPro" id="IPR024069">
    <property type="entry name" value="AF2212-like_dom_sf"/>
</dbReference>
<organism evidence="4 5">
    <name type="scientific">Ignicoccus pacificus DSM 13166</name>
    <dbReference type="NCBI Taxonomy" id="940294"/>
    <lineage>
        <taxon>Archaea</taxon>
        <taxon>Thermoproteota</taxon>
        <taxon>Thermoprotei</taxon>
        <taxon>Desulfurococcales</taxon>
        <taxon>Desulfurococcaceae</taxon>
        <taxon>Ignicoccus</taxon>
    </lineage>
</organism>
<evidence type="ECO:0000256" key="3">
    <source>
        <dbReference type="RuleBase" id="RU368051"/>
    </source>
</evidence>
<gene>
    <name evidence="4" type="ORF">IPA_07565</name>
</gene>
<accession>A0A977PKS9</accession>
<keyword evidence="5" id="KW-1185">Reference proteome</keyword>
<dbReference type="InterPro" id="IPR008203">
    <property type="entry name" value="AF2212-like"/>
</dbReference>
<keyword evidence="2 3" id="KW-1277">Toxin-antitoxin system</keyword>
<evidence type="ECO:0000256" key="1">
    <source>
        <dbReference type="ARBA" id="ARBA00006615"/>
    </source>
</evidence>
<dbReference type="Pfam" id="PF01954">
    <property type="entry name" value="AF2212-like"/>
    <property type="match status" value="1"/>
</dbReference>
<dbReference type="SUPFAM" id="SSF141694">
    <property type="entry name" value="AF2212/PG0164-like"/>
    <property type="match status" value="1"/>
</dbReference>
<evidence type="ECO:0000256" key="2">
    <source>
        <dbReference type="ARBA" id="ARBA00022649"/>
    </source>
</evidence>